<feature type="transmembrane region" description="Helical" evidence="1">
    <location>
        <begin position="28"/>
        <end position="49"/>
    </location>
</feature>
<dbReference type="Proteomes" id="UP001501414">
    <property type="component" value="Unassembled WGS sequence"/>
</dbReference>
<feature type="transmembrane region" description="Helical" evidence="1">
    <location>
        <begin position="139"/>
        <end position="161"/>
    </location>
</feature>
<reference evidence="3" key="1">
    <citation type="journal article" date="2019" name="Int. J. Syst. Evol. Microbiol.">
        <title>The Global Catalogue of Microorganisms (GCM) 10K type strain sequencing project: providing services to taxonomists for standard genome sequencing and annotation.</title>
        <authorList>
            <consortium name="The Broad Institute Genomics Platform"/>
            <consortium name="The Broad Institute Genome Sequencing Center for Infectious Disease"/>
            <person name="Wu L."/>
            <person name="Ma J."/>
        </authorList>
    </citation>
    <scope>NUCLEOTIDE SEQUENCE [LARGE SCALE GENOMIC DNA]</scope>
    <source>
        <strain evidence="3">JCM 11896</strain>
    </source>
</reference>
<evidence type="ECO:0008006" key="4">
    <source>
        <dbReference type="Google" id="ProtNLM"/>
    </source>
</evidence>
<organism evidence="2 3">
    <name type="scientific">Pseudonocardia kongjuensis</name>
    <dbReference type="NCBI Taxonomy" id="102227"/>
    <lineage>
        <taxon>Bacteria</taxon>
        <taxon>Bacillati</taxon>
        <taxon>Actinomycetota</taxon>
        <taxon>Actinomycetes</taxon>
        <taxon>Pseudonocardiales</taxon>
        <taxon>Pseudonocardiaceae</taxon>
        <taxon>Pseudonocardia</taxon>
    </lineage>
</organism>
<keyword evidence="3" id="KW-1185">Reference proteome</keyword>
<comment type="caution">
    <text evidence="2">The sequence shown here is derived from an EMBL/GenBank/DDBJ whole genome shotgun (WGS) entry which is preliminary data.</text>
</comment>
<accession>A0ABP4IZ86</accession>
<feature type="transmembrane region" description="Helical" evidence="1">
    <location>
        <begin position="61"/>
        <end position="87"/>
    </location>
</feature>
<sequence length="231" mass="23181">MATLPAMTMTDLPHPTVDRSRLLRTAGAGALLAGLSYALMPVLVFTLLAEENPDVAAGKLAVQWVGAVELAVFAGLAAGTAILVLSVDALLRHPFLRATGLLSAAAWLFVGGQTFANAASGANLAEAAPALADQQVADHAVSVVITGSVAVAALTAAGWLLGLATAGRNAGIVGLPGTVVAVAATVVMIGPIVAWQVPFGAVALIPAYLVLGVILLRRARTAARRADLTTG</sequence>
<keyword evidence="1" id="KW-0812">Transmembrane</keyword>
<protein>
    <recommendedName>
        <fullName evidence="4">DUF4386 family protein</fullName>
    </recommendedName>
</protein>
<keyword evidence="1" id="KW-0472">Membrane</keyword>
<evidence type="ECO:0000256" key="1">
    <source>
        <dbReference type="SAM" id="Phobius"/>
    </source>
</evidence>
<feature type="transmembrane region" description="Helical" evidence="1">
    <location>
        <begin position="99"/>
        <end position="119"/>
    </location>
</feature>
<proteinExistence type="predicted"/>
<keyword evidence="1" id="KW-1133">Transmembrane helix</keyword>
<feature type="transmembrane region" description="Helical" evidence="1">
    <location>
        <begin position="173"/>
        <end position="193"/>
    </location>
</feature>
<gene>
    <name evidence="2" type="ORF">GCM10009613_54430</name>
</gene>
<feature type="transmembrane region" description="Helical" evidence="1">
    <location>
        <begin position="199"/>
        <end position="216"/>
    </location>
</feature>
<evidence type="ECO:0000313" key="3">
    <source>
        <dbReference type="Proteomes" id="UP001501414"/>
    </source>
</evidence>
<evidence type="ECO:0000313" key="2">
    <source>
        <dbReference type="EMBL" id="GAA1399193.1"/>
    </source>
</evidence>
<dbReference type="EMBL" id="BAAAJK010000046">
    <property type="protein sequence ID" value="GAA1399193.1"/>
    <property type="molecule type" value="Genomic_DNA"/>
</dbReference>
<name>A0ABP4IZ86_9PSEU</name>